<keyword evidence="8" id="KW-1185">Reference proteome</keyword>
<feature type="region of interest" description="Disordered" evidence="4">
    <location>
        <begin position="520"/>
        <end position="544"/>
    </location>
</feature>
<keyword evidence="5" id="KW-1133">Transmembrane helix</keyword>
<sequence length="585" mass="65335">RPLPSVYWYLNDQLIDGTYQQTYERTIKNGLYIERLKREHTQGRLRCLASNNNITRPVETSVQLKMLFPPQGAKIEMPNHPLTAGREYAIACQVWGSNPPARIEWHRGASQDLRPLNAYNQTYLDGGNVTVSWIRLIPEPNFHLQTLTCRGSNEELLTATSQIVEDYKRLEVFFAPTVELSLGRMVNPTDLEEGDDIYFSCSIKANPPAYKLTWWHNGEEVVHDLSNGIIISNQSLVLQKVTRKQAGSYTCEASNVEGDQVSKPVVVTIMYKPICLQDQKTIYGVSEGETAHISCRVDAYPEADVFSWSFNTSSGGMDLSRDSYTNQGSASLLSYVPKSQMDYGTVLCRAGNLVGRQVVPCVFHVIPAGPPDPPKNCTLTNQTQDSLQVDCREGFSSGLKQEFHMEVFTLPEHQLVVNITARSPKLLARGLPPDSTLFLRVYASTAKGRSRSVTFEGYTLHMADKQTVVHGSSQAELETRPKDDQWPLMTVVLLGVALTLLVIIFVIGFIARIGKRIPPSSTHHHGSHLHHHPHHKGGPGGSNDIMLRHRGDTLINKAFQDVGSDQQSTHMMEIDKSPDVIPHFN</sequence>
<feature type="non-terminal residue" evidence="7">
    <location>
        <position position="585"/>
    </location>
</feature>
<feature type="domain" description="Ig-like" evidence="6">
    <location>
        <begin position="1"/>
        <end position="63"/>
    </location>
</feature>
<dbReference type="Proteomes" id="UP000318571">
    <property type="component" value="Chromosome 7"/>
</dbReference>
<dbReference type="InterPro" id="IPR036116">
    <property type="entry name" value="FN3_sf"/>
</dbReference>
<dbReference type="SMART" id="SM00408">
    <property type="entry name" value="IGc2"/>
    <property type="match status" value="2"/>
</dbReference>
<feature type="compositionally biased region" description="Basic residues" evidence="4">
    <location>
        <begin position="522"/>
        <end position="537"/>
    </location>
</feature>
<name>A0A553P2V6_TIGCA</name>
<dbReference type="AlphaFoldDB" id="A0A553P2V6"/>
<dbReference type="InterPro" id="IPR036179">
    <property type="entry name" value="Ig-like_dom_sf"/>
</dbReference>
<dbReference type="EMBL" id="VCGU01000008">
    <property type="protein sequence ID" value="TRY72011.1"/>
    <property type="molecule type" value="Genomic_DNA"/>
</dbReference>
<evidence type="ECO:0000256" key="3">
    <source>
        <dbReference type="ARBA" id="ARBA00023157"/>
    </source>
</evidence>
<dbReference type="SMART" id="SM00409">
    <property type="entry name" value="IG"/>
    <property type="match status" value="2"/>
</dbReference>
<dbReference type="Pfam" id="PF13927">
    <property type="entry name" value="Ig_3"/>
    <property type="match status" value="1"/>
</dbReference>
<evidence type="ECO:0000256" key="4">
    <source>
        <dbReference type="SAM" id="MobiDB-lite"/>
    </source>
</evidence>
<dbReference type="InterPro" id="IPR003598">
    <property type="entry name" value="Ig_sub2"/>
</dbReference>
<comment type="subcellular location">
    <subcellularLocation>
        <location evidence="1">Membrane</location>
        <topology evidence="1">Single-pass membrane protein</topology>
    </subcellularLocation>
</comment>
<gene>
    <name evidence="7" type="ORF">TCAL_09601</name>
</gene>
<dbReference type="OMA" id="IAEDTWK"/>
<feature type="transmembrane region" description="Helical" evidence="5">
    <location>
        <begin position="486"/>
        <end position="511"/>
    </location>
</feature>
<dbReference type="InterPro" id="IPR003599">
    <property type="entry name" value="Ig_sub"/>
</dbReference>
<dbReference type="Pfam" id="PF08205">
    <property type="entry name" value="C2-set_2"/>
    <property type="match status" value="1"/>
</dbReference>
<feature type="non-terminal residue" evidence="7">
    <location>
        <position position="1"/>
    </location>
</feature>
<organism evidence="7 8">
    <name type="scientific">Tigriopus californicus</name>
    <name type="common">Marine copepod</name>
    <dbReference type="NCBI Taxonomy" id="6832"/>
    <lineage>
        <taxon>Eukaryota</taxon>
        <taxon>Metazoa</taxon>
        <taxon>Ecdysozoa</taxon>
        <taxon>Arthropoda</taxon>
        <taxon>Crustacea</taxon>
        <taxon>Multicrustacea</taxon>
        <taxon>Hexanauplia</taxon>
        <taxon>Copepoda</taxon>
        <taxon>Harpacticoida</taxon>
        <taxon>Harpacticidae</taxon>
        <taxon>Tigriopus</taxon>
    </lineage>
</organism>
<reference evidence="7 8" key="1">
    <citation type="journal article" date="2018" name="Nat. Ecol. Evol.">
        <title>Genomic signatures of mitonuclear coevolution across populations of Tigriopus californicus.</title>
        <authorList>
            <person name="Barreto F.S."/>
            <person name="Watson E.T."/>
            <person name="Lima T.G."/>
            <person name="Willett C.S."/>
            <person name="Edmands S."/>
            <person name="Li W."/>
            <person name="Burton R.S."/>
        </authorList>
    </citation>
    <scope>NUCLEOTIDE SEQUENCE [LARGE SCALE GENOMIC DNA]</scope>
    <source>
        <strain evidence="7 8">San Diego</strain>
    </source>
</reference>
<evidence type="ECO:0000313" key="8">
    <source>
        <dbReference type="Proteomes" id="UP000318571"/>
    </source>
</evidence>
<keyword evidence="2 5" id="KW-0472">Membrane</keyword>
<feature type="domain" description="Ig-like" evidence="6">
    <location>
        <begin position="273"/>
        <end position="359"/>
    </location>
</feature>
<dbReference type="InterPro" id="IPR013162">
    <property type="entry name" value="CD80_C2-set"/>
</dbReference>
<dbReference type="CDD" id="cd00096">
    <property type="entry name" value="Ig"/>
    <property type="match status" value="1"/>
</dbReference>
<accession>A0A553P2V6</accession>
<feature type="domain" description="Ig-like" evidence="6">
    <location>
        <begin position="70"/>
        <end position="165"/>
    </location>
</feature>
<dbReference type="SUPFAM" id="SSF48726">
    <property type="entry name" value="Immunoglobulin"/>
    <property type="match status" value="4"/>
</dbReference>
<evidence type="ECO:0000313" key="7">
    <source>
        <dbReference type="EMBL" id="TRY72011.1"/>
    </source>
</evidence>
<dbReference type="InterPro" id="IPR007110">
    <property type="entry name" value="Ig-like_dom"/>
</dbReference>
<dbReference type="GO" id="GO:0016020">
    <property type="term" value="C:membrane"/>
    <property type="evidence" value="ECO:0007669"/>
    <property type="project" value="UniProtKB-SubCell"/>
</dbReference>
<dbReference type="PANTHER" id="PTHR23278">
    <property type="entry name" value="SIDESTEP PROTEIN"/>
    <property type="match status" value="1"/>
</dbReference>
<dbReference type="SUPFAM" id="SSF49265">
    <property type="entry name" value="Fibronectin type III"/>
    <property type="match status" value="1"/>
</dbReference>
<evidence type="ECO:0000256" key="5">
    <source>
        <dbReference type="SAM" id="Phobius"/>
    </source>
</evidence>
<comment type="caution">
    <text evidence="7">The sequence shown here is derived from an EMBL/GenBank/DDBJ whole genome shotgun (WGS) entry which is preliminary data.</text>
</comment>
<evidence type="ECO:0000256" key="2">
    <source>
        <dbReference type="ARBA" id="ARBA00023136"/>
    </source>
</evidence>
<keyword evidence="3" id="KW-1015">Disulfide bond</keyword>
<dbReference type="PANTHER" id="PTHR23278:SF19">
    <property type="entry name" value="OBSCURIN"/>
    <property type="match status" value="1"/>
</dbReference>
<dbReference type="PROSITE" id="PS50835">
    <property type="entry name" value="IG_LIKE"/>
    <property type="match status" value="4"/>
</dbReference>
<evidence type="ECO:0000259" key="6">
    <source>
        <dbReference type="PROSITE" id="PS50835"/>
    </source>
</evidence>
<feature type="domain" description="Ig-like" evidence="6">
    <location>
        <begin position="176"/>
        <end position="268"/>
    </location>
</feature>
<evidence type="ECO:0000256" key="1">
    <source>
        <dbReference type="ARBA" id="ARBA00004167"/>
    </source>
</evidence>
<dbReference type="STRING" id="6832.A0A553P2V6"/>
<dbReference type="Gene3D" id="2.60.40.10">
    <property type="entry name" value="Immunoglobulins"/>
    <property type="match status" value="4"/>
</dbReference>
<protein>
    <recommendedName>
        <fullName evidence="6">Ig-like domain-containing protein</fullName>
    </recommendedName>
</protein>
<proteinExistence type="predicted"/>
<dbReference type="InterPro" id="IPR013783">
    <property type="entry name" value="Ig-like_fold"/>
</dbReference>
<keyword evidence="5" id="KW-0812">Transmembrane</keyword>